<evidence type="ECO:0000313" key="3">
    <source>
        <dbReference type="Proteomes" id="UP000035067"/>
    </source>
</evidence>
<comment type="caution">
    <text evidence="2">The sequence shown here is derived from an EMBL/GenBank/DDBJ whole genome shotgun (WGS) entry which is preliminary data.</text>
</comment>
<protein>
    <submittedName>
        <fullName evidence="2">Uncharacterized protein</fullName>
    </submittedName>
</protein>
<feature type="region of interest" description="Disordered" evidence="1">
    <location>
        <begin position="77"/>
        <end position="117"/>
    </location>
</feature>
<dbReference type="PATRIC" id="fig|1604020.3.peg.300"/>
<sequence length="117" mass="12373">MGRCRGGLTTKIVGLVETLDNLVRPLLPPGQAHESKGLAPQAVIPPRRTQESVLLRQGSLQVGHLIENFFARLKVNPVGPQDLKTSPPPSINPGRKSIQGDTGTPLLRVSSGNPSSG</sequence>
<proteinExistence type="predicted"/>
<dbReference type="EMBL" id="JXQG01000001">
    <property type="protein sequence ID" value="KKZ13478.1"/>
    <property type="molecule type" value="Genomic_DNA"/>
</dbReference>
<gene>
    <name evidence="2" type="ORF">TE42_00490</name>
</gene>
<dbReference type="AlphaFoldDB" id="A0A0G2HN46"/>
<accession>A0A0G2HN46</accession>
<name>A0A0G2HN46_9SYNE</name>
<evidence type="ECO:0000256" key="1">
    <source>
        <dbReference type="SAM" id="MobiDB-lite"/>
    </source>
</evidence>
<evidence type="ECO:0000313" key="2">
    <source>
        <dbReference type="EMBL" id="KKZ13478.1"/>
    </source>
</evidence>
<dbReference type="Proteomes" id="UP000035067">
    <property type="component" value="Unassembled WGS sequence"/>
</dbReference>
<reference evidence="2 3" key="1">
    <citation type="submission" date="2015-01" db="EMBL/GenBank/DDBJ databases">
        <title>Lifestyle Evolution in Cyanobacterial Symbionts of Sponges.</title>
        <authorList>
            <person name="Burgsdorf I."/>
            <person name="Slaby B.M."/>
            <person name="Handley K.M."/>
            <person name="Haber M."/>
            <person name="Blom J."/>
            <person name="Marshall C.W."/>
            <person name="Gilbert J.A."/>
            <person name="Hentschel U."/>
            <person name="Steindler L."/>
        </authorList>
    </citation>
    <scope>NUCLEOTIDE SEQUENCE [LARGE SCALE GENOMIC DNA]</scope>
    <source>
        <strain evidence="2">SP3</strain>
    </source>
</reference>
<organism evidence="2 3">
    <name type="scientific">Candidatus Synechococcus spongiarum SP3</name>
    <dbReference type="NCBI Taxonomy" id="1604020"/>
    <lineage>
        <taxon>Bacteria</taxon>
        <taxon>Bacillati</taxon>
        <taxon>Cyanobacteriota</taxon>
        <taxon>Cyanophyceae</taxon>
        <taxon>Synechococcales</taxon>
        <taxon>Synechococcaceae</taxon>
        <taxon>Synechococcus</taxon>
    </lineage>
</organism>